<proteinExistence type="predicted"/>
<dbReference type="AlphaFoldDB" id="A0A2I0UEF3"/>
<evidence type="ECO:0000256" key="1">
    <source>
        <dbReference type="SAM" id="MobiDB-lite"/>
    </source>
</evidence>
<sequence length="82" mass="8958">MVDPYFATILELILSESINLVIQTITPPPITTFPDKESLPISPIGPLQPNSDDTYATPELARSWEPGIPPLCGYDPYGVKSD</sequence>
<reference evidence="3" key="1">
    <citation type="submission" date="2017-11" db="EMBL/GenBank/DDBJ databases">
        <authorList>
            <person name="Lima N.C."/>
            <person name="Parody-Merino A.M."/>
            <person name="Battley P.F."/>
            <person name="Fidler A.E."/>
            <person name="Prosdocimi F."/>
        </authorList>
    </citation>
    <scope>NUCLEOTIDE SEQUENCE [LARGE SCALE GENOMIC DNA]</scope>
</reference>
<organism evidence="2 3">
    <name type="scientific">Limosa lapponica baueri</name>
    <dbReference type="NCBI Taxonomy" id="1758121"/>
    <lineage>
        <taxon>Eukaryota</taxon>
        <taxon>Metazoa</taxon>
        <taxon>Chordata</taxon>
        <taxon>Craniata</taxon>
        <taxon>Vertebrata</taxon>
        <taxon>Euteleostomi</taxon>
        <taxon>Archelosauria</taxon>
        <taxon>Archosauria</taxon>
        <taxon>Dinosauria</taxon>
        <taxon>Saurischia</taxon>
        <taxon>Theropoda</taxon>
        <taxon>Coelurosauria</taxon>
        <taxon>Aves</taxon>
        <taxon>Neognathae</taxon>
        <taxon>Neoaves</taxon>
        <taxon>Charadriiformes</taxon>
        <taxon>Scolopacidae</taxon>
        <taxon>Limosa</taxon>
    </lineage>
</organism>
<dbReference type="Proteomes" id="UP000233556">
    <property type="component" value="Unassembled WGS sequence"/>
</dbReference>
<dbReference type="EMBL" id="KZ505827">
    <property type="protein sequence ID" value="PKU44437.1"/>
    <property type="molecule type" value="Genomic_DNA"/>
</dbReference>
<accession>A0A2I0UEF3</accession>
<evidence type="ECO:0000313" key="2">
    <source>
        <dbReference type="EMBL" id="PKU44437.1"/>
    </source>
</evidence>
<evidence type="ECO:0000313" key="3">
    <source>
        <dbReference type="Proteomes" id="UP000233556"/>
    </source>
</evidence>
<gene>
    <name evidence="2" type="ORF">llap_5269</name>
</gene>
<keyword evidence="3" id="KW-1185">Reference proteome</keyword>
<reference evidence="3" key="2">
    <citation type="submission" date="2017-12" db="EMBL/GenBank/DDBJ databases">
        <title>Genome sequence of the Bar-tailed Godwit (Limosa lapponica baueri).</title>
        <authorList>
            <person name="Lima N.C.B."/>
            <person name="Parody-Merino A.M."/>
            <person name="Battley P.F."/>
            <person name="Fidler A.E."/>
            <person name="Prosdocimi F."/>
        </authorList>
    </citation>
    <scope>NUCLEOTIDE SEQUENCE [LARGE SCALE GENOMIC DNA]</scope>
</reference>
<name>A0A2I0UEF3_LIMLA</name>
<protein>
    <submittedName>
        <fullName evidence="2">Uncharacterized protein</fullName>
    </submittedName>
</protein>
<feature type="region of interest" description="Disordered" evidence="1">
    <location>
        <begin position="32"/>
        <end position="54"/>
    </location>
</feature>